<keyword evidence="5" id="KW-0720">Serine protease</keyword>
<keyword evidence="7" id="KW-0812">Transmembrane</keyword>
<comment type="caution">
    <text evidence="6">Lacks conserved residue(s) required for the propagation of feature annotation.</text>
</comment>
<dbReference type="InterPro" id="IPR000209">
    <property type="entry name" value="Peptidase_S8/S53_dom"/>
</dbReference>
<dbReference type="Pfam" id="PF17766">
    <property type="entry name" value="fn3_6"/>
    <property type="match status" value="1"/>
</dbReference>
<dbReference type="InterPro" id="IPR041469">
    <property type="entry name" value="Subtilisin-like_FN3"/>
</dbReference>
<evidence type="ECO:0000256" key="7">
    <source>
        <dbReference type="SAM" id="Phobius"/>
    </source>
</evidence>
<dbReference type="InterPro" id="IPR036852">
    <property type="entry name" value="Peptidase_S8/S53_dom_sf"/>
</dbReference>
<dbReference type="PROSITE" id="PS00138">
    <property type="entry name" value="SUBTILASE_SER"/>
    <property type="match status" value="1"/>
</dbReference>
<dbReference type="PROSITE" id="PS51892">
    <property type="entry name" value="SUBTILASE"/>
    <property type="match status" value="1"/>
</dbReference>
<feature type="transmembrane region" description="Helical" evidence="7">
    <location>
        <begin position="293"/>
        <end position="311"/>
    </location>
</feature>
<evidence type="ECO:0000256" key="6">
    <source>
        <dbReference type="PROSITE-ProRule" id="PRU01240"/>
    </source>
</evidence>
<dbReference type="InterPro" id="IPR023828">
    <property type="entry name" value="Peptidase_S8_Ser-AS"/>
</dbReference>
<feature type="domain" description="Peptidase S8/S53" evidence="8">
    <location>
        <begin position="54"/>
        <end position="142"/>
    </location>
</feature>
<reference evidence="10" key="1">
    <citation type="journal article" date="2022" name="Int. J. Mol. Sci.">
        <title>Draft Genome of Tanacetum Coccineum: Genomic Comparison of Closely Related Tanacetum-Family Plants.</title>
        <authorList>
            <person name="Yamashiro T."/>
            <person name="Shiraishi A."/>
            <person name="Nakayama K."/>
            <person name="Satake H."/>
        </authorList>
    </citation>
    <scope>NUCLEOTIDE SEQUENCE</scope>
</reference>
<keyword evidence="7" id="KW-0472">Membrane</keyword>
<dbReference type="Gene3D" id="2.60.40.2310">
    <property type="match status" value="1"/>
</dbReference>
<dbReference type="InterPro" id="IPR045051">
    <property type="entry name" value="SBT"/>
</dbReference>
<keyword evidence="3" id="KW-0732">Signal</keyword>
<evidence type="ECO:0000259" key="9">
    <source>
        <dbReference type="Pfam" id="PF17766"/>
    </source>
</evidence>
<evidence type="ECO:0000313" key="11">
    <source>
        <dbReference type="Proteomes" id="UP001151760"/>
    </source>
</evidence>
<name>A0ABQ5C7U2_9ASTR</name>
<evidence type="ECO:0000256" key="3">
    <source>
        <dbReference type="ARBA" id="ARBA00022729"/>
    </source>
</evidence>
<dbReference type="Pfam" id="PF00082">
    <property type="entry name" value="Peptidase_S8"/>
    <property type="match status" value="1"/>
</dbReference>
<protein>
    <submittedName>
        <fullName evidence="10">Subtilisin-like protease SBT4.4</fullName>
    </submittedName>
</protein>
<reference evidence="10" key="2">
    <citation type="submission" date="2022-01" db="EMBL/GenBank/DDBJ databases">
        <authorList>
            <person name="Yamashiro T."/>
            <person name="Shiraishi A."/>
            <person name="Satake H."/>
            <person name="Nakayama K."/>
        </authorList>
    </citation>
    <scope>NUCLEOTIDE SEQUENCE</scope>
</reference>
<evidence type="ECO:0000256" key="2">
    <source>
        <dbReference type="ARBA" id="ARBA00022670"/>
    </source>
</evidence>
<organism evidence="10 11">
    <name type="scientific">Tanacetum coccineum</name>
    <dbReference type="NCBI Taxonomy" id="301880"/>
    <lineage>
        <taxon>Eukaryota</taxon>
        <taxon>Viridiplantae</taxon>
        <taxon>Streptophyta</taxon>
        <taxon>Embryophyta</taxon>
        <taxon>Tracheophyta</taxon>
        <taxon>Spermatophyta</taxon>
        <taxon>Magnoliopsida</taxon>
        <taxon>eudicotyledons</taxon>
        <taxon>Gunneridae</taxon>
        <taxon>Pentapetalae</taxon>
        <taxon>asterids</taxon>
        <taxon>campanulids</taxon>
        <taxon>Asterales</taxon>
        <taxon>Asteraceae</taxon>
        <taxon>Asteroideae</taxon>
        <taxon>Anthemideae</taxon>
        <taxon>Anthemidinae</taxon>
        <taxon>Tanacetum</taxon>
    </lineage>
</organism>
<dbReference type="Proteomes" id="UP001151760">
    <property type="component" value="Unassembled WGS sequence"/>
</dbReference>
<dbReference type="PANTHER" id="PTHR10795">
    <property type="entry name" value="PROPROTEIN CONVERTASE SUBTILISIN/KEXIN"/>
    <property type="match status" value="1"/>
</dbReference>
<feature type="domain" description="Subtilisin-like protease fibronectin type-III" evidence="9">
    <location>
        <begin position="195"/>
        <end position="278"/>
    </location>
</feature>
<keyword evidence="2" id="KW-0645">Protease</keyword>
<evidence type="ECO:0000256" key="5">
    <source>
        <dbReference type="ARBA" id="ARBA00022825"/>
    </source>
</evidence>
<dbReference type="Gene3D" id="3.40.50.200">
    <property type="entry name" value="Peptidase S8/S53 domain"/>
    <property type="match status" value="1"/>
</dbReference>
<comment type="caution">
    <text evidence="10">The sequence shown here is derived from an EMBL/GenBank/DDBJ whole genome shotgun (WGS) entry which is preliminary data.</text>
</comment>
<comment type="similarity">
    <text evidence="1 6">Belongs to the peptidase S8 family.</text>
</comment>
<keyword evidence="4" id="KW-0378">Hydrolase</keyword>
<gene>
    <name evidence="10" type="ORF">Tco_0892982</name>
</gene>
<keyword evidence="11" id="KW-1185">Reference proteome</keyword>
<sequence length="312" mass="34489">MNHKHLSSHETLEEENPMMRHRYYLRNLKKTYVGMCGHAMNSADFLIMVEYKVVGPDITAPGVEILAAFSPLAPPSGISSDNRFTKFSILSGTSVASPHVAAAAAYIKSFHPMWSPSAIKSALMTTARAMDPNHNSDTVFAYGSGNINLKKATDPGLVYKINFDQYDNIWCHALKNSANSTFVNTTCPEKLEIFELNYPSMAVLVEVKTPFVVSFPRRVTNVGQANATYVASIQKESSKLSFSVEPTKLEFTSQNKMTTESVSLTWTDGIHVVHSPIVLYTGEVFSGVERASGPPIFLVVFVIFVLVFILYK</sequence>
<keyword evidence="7" id="KW-1133">Transmembrane helix</keyword>
<proteinExistence type="inferred from homology"/>
<evidence type="ECO:0000256" key="1">
    <source>
        <dbReference type="ARBA" id="ARBA00011073"/>
    </source>
</evidence>
<evidence type="ECO:0000256" key="4">
    <source>
        <dbReference type="ARBA" id="ARBA00022801"/>
    </source>
</evidence>
<dbReference type="EMBL" id="BQNB010014021">
    <property type="protein sequence ID" value="GJT23045.1"/>
    <property type="molecule type" value="Genomic_DNA"/>
</dbReference>
<accession>A0ABQ5C7U2</accession>
<evidence type="ECO:0000313" key="10">
    <source>
        <dbReference type="EMBL" id="GJT23045.1"/>
    </source>
</evidence>
<dbReference type="SUPFAM" id="SSF52743">
    <property type="entry name" value="Subtilisin-like"/>
    <property type="match status" value="1"/>
</dbReference>
<evidence type="ECO:0000259" key="8">
    <source>
        <dbReference type="Pfam" id="PF00082"/>
    </source>
</evidence>